<sequence>MTEFVGGLSQAEYMARVRDLPQGRCLVVAVDVGKRSAMGLIADHCERISGEPVDFALTRPGAEALELAIRSAVRLNDAASVRVGIEAAGHYHRALAARLWEGGFDVVELIRTRSSWLAGRTWPDTGRAT</sequence>
<proteinExistence type="predicted"/>
<accession>A0ABW4IWM2</accession>
<evidence type="ECO:0000313" key="1">
    <source>
        <dbReference type="EMBL" id="MFD1661607.1"/>
    </source>
</evidence>
<protein>
    <recommendedName>
        <fullName evidence="3">IS110 family transposase</fullName>
    </recommendedName>
</protein>
<evidence type="ECO:0000313" key="2">
    <source>
        <dbReference type="Proteomes" id="UP001597261"/>
    </source>
</evidence>
<dbReference type="Proteomes" id="UP001597261">
    <property type="component" value="Unassembled WGS sequence"/>
</dbReference>
<keyword evidence="2" id="KW-1185">Reference proteome</keyword>
<name>A0ABW4IWM2_9ACTN</name>
<comment type="caution">
    <text evidence="1">The sequence shown here is derived from an EMBL/GenBank/DDBJ whole genome shotgun (WGS) entry which is preliminary data.</text>
</comment>
<evidence type="ECO:0008006" key="3">
    <source>
        <dbReference type="Google" id="ProtNLM"/>
    </source>
</evidence>
<dbReference type="EMBL" id="JBHUDX010000080">
    <property type="protein sequence ID" value="MFD1661607.1"/>
    <property type="molecule type" value="Genomic_DNA"/>
</dbReference>
<reference evidence="2" key="1">
    <citation type="journal article" date="2019" name="Int. J. Syst. Evol. Microbiol.">
        <title>The Global Catalogue of Microorganisms (GCM) 10K type strain sequencing project: providing services to taxonomists for standard genome sequencing and annotation.</title>
        <authorList>
            <consortium name="The Broad Institute Genomics Platform"/>
            <consortium name="The Broad Institute Genome Sequencing Center for Infectious Disease"/>
            <person name="Wu L."/>
            <person name="Ma J."/>
        </authorList>
    </citation>
    <scope>NUCLEOTIDE SEQUENCE [LARGE SCALE GENOMIC DNA]</scope>
    <source>
        <strain evidence="2">CGMCC 1.12470</strain>
    </source>
</reference>
<gene>
    <name evidence="1" type="ORF">ACFSL4_26225</name>
</gene>
<dbReference type="RefSeq" id="WP_381087765.1">
    <property type="nucleotide sequence ID" value="NZ_JBHUDX010000080.1"/>
</dbReference>
<organism evidence="1 2">
    <name type="scientific">Streptomyces caeni</name>
    <dbReference type="NCBI Taxonomy" id="2307231"/>
    <lineage>
        <taxon>Bacteria</taxon>
        <taxon>Bacillati</taxon>
        <taxon>Actinomycetota</taxon>
        <taxon>Actinomycetes</taxon>
        <taxon>Kitasatosporales</taxon>
        <taxon>Streptomycetaceae</taxon>
        <taxon>Streptomyces</taxon>
    </lineage>
</organism>